<dbReference type="OrthoDB" id="9777067at2"/>
<evidence type="ECO:0000256" key="6">
    <source>
        <dbReference type="ARBA" id="ARBA00022777"/>
    </source>
</evidence>
<evidence type="ECO:0000256" key="9">
    <source>
        <dbReference type="ARBA" id="ARBA00049535"/>
    </source>
</evidence>
<dbReference type="SUPFAM" id="SSF53271">
    <property type="entry name" value="PRTase-like"/>
    <property type="match status" value="1"/>
</dbReference>
<protein>
    <recommendedName>
        <fullName evidence="1">ribose-phosphate diphosphokinase</fullName>
        <ecNumber evidence="1">2.7.6.1</ecNumber>
    </recommendedName>
</protein>
<dbReference type="GO" id="GO:0002189">
    <property type="term" value="C:ribose phosphate diphosphokinase complex"/>
    <property type="evidence" value="ECO:0007669"/>
    <property type="project" value="TreeGrafter"/>
</dbReference>
<sequence>MNKNNPVMLFGMPGSKKLSEQISEQLNIKLTGIKYTEFADGELMLSSEESVRNRDIFIITSTSLMVNKRIMELLIFVDSLKRASANSINVIFSYYGYARQDRKAKGRQPIVAKLVANLLETAGVTKAIVVDLHNPSIQGFFNIPVDDLRGQFVLASELVRRREKFNIVSPDYGGTVRARILAELISNDIKIAIVDKRRVGVNKTETLGLIGSVSGKNVVLVDDIIDTGGTIIKAAEMVKAKGAKKVIIAATHGIFTRGFEIFENCAAIDEVIVTDSIEQPYELSKYPKLTVVSLSTFVSQVIKAQMDNSSISSIYEAIRGAVKSEV</sequence>
<dbReference type="GO" id="GO:0005524">
    <property type="term" value="F:ATP binding"/>
    <property type="evidence" value="ECO:0007669"/>
    <property type="project" value="UniProtKB-KW"/>
</dbReference>
<dbReference type="Pfam" id="PF14572">
    <property type="entry name" value="Pribosyl_synth"/>
    <property type="match status" value="1"/>
</dbReference>
<dbReference type="InterPro" id="IPR000842">
    <property type="entry name" value="PRib_PP_synth_CS"/>
</dbReference>
<dbReference type="GO" id="GO:0006015">
    <property type="term" value="P:5-phosphoribose 1-diphosphate biosynthetic process"/>
    <property type="evidence" value="ECO:0007669"/>
    <property type="project" value="TreeGrafter"/>
</dbReference>
<dbReference type="Proteomes" id="UP000295518">
    <property type="component" value="Unassembled WGS sequence"/>
</dbReference>
<keyword evidence="6 11" id="KW-0418">Kinase</keyword>
<evidence type="ECO:0000313" key="11">
    <source>
        <dbReference type="EMBL" id="TDO20380.1"/>
    </source>
</evidence>
<dbReference type="GO" id="GO:0004749">
    <property type="term" value="F:ribose phosphate diphosphokinase activity"/>
    <property type="evidence" value="ECO:0007669"/>
    <property type="project" value="UniProtKB-EC"/>
</dbReference>
<dbReference type="PROSITE" id="PS00114">
    <property type="entry name" value="PRPP_SYNTHASE"/>
    <property type="match status" value="1"/>
</dbReference>
<dbReference type="FunFam" id="3.40.50.2020:FF:000007">
    <property type="entry name" value="Ribose-phosphate pyrophosphokinase"/>
    <property type="match status" value="1"/>
</dbReference>
<name>A0A4R6IDN2_9MOLU</name>
<dbReference type="NCBIfam" id="NF002320">
    <property type="entry name" value="PRK01259.1"/>
    <property type="match status" value="1"/>
</dbReference>
<dbReference type="GO" id="GO:0009156">
    <property type="term" value="P:ribonucleoside monophosphate biosynthetic process"/>
    <property type="evidence" value="ECO:0007669"/>
    <property type="project" value="InterPro"/>
</dbReference>
<evidence type="ECO:0000256" key="1">
    <source>
        <dbReference type="ARBA" id="ARBA00013247"/>
    </source>
</evidence>
<reference evidence="11 12" key="1">
    <citation type="submission" date="2019-03" db="EMBL/GenBank/DDBJ databases">
        <title>Genomic Encyclopedia of Archaeal and Bacterial Type Strains, Phase II (KMG-II): from individual species to whole genera.</title>
        <authorList>
            <person name="Goeker M."/>
        </authorList>
    </citation>
    <scope>NUCLEOTIDE SEQUENCE [LARGE SCALE GENOMIC DNA]</scope>
    <source>
        <strain evidence="11 12">ATCC 700618</strain>
    </source>
</reference>
<dbReference type="EMBL" id="SNWN01000011">
    <property type="protein sequence ID" value="TDO20380.1"/>
    <property type="molecule type" value="Genomic_DNA"/>
</dbReference>
<dbReference type="GO" id="GO:0005737">
    <property type="term" value="C:cytoplasm"/>
    <property type="evidence" value="ECO:0007669"/>
    <property type="project" value="TreeGrafter"/>
</dbReference>
<comment type="catalytic activity">
    <reaction evidence="9">
        <text>D-ribose 5-phosphate + ATP = 5-phospho-alpha-D-ribose 1-diphosphate + AMP + H(+)</text>
        <dbReference type="Rhea" id="RHEA:15609"/>
        <dbReference type="ChEBI" id="CHEBI:15378"/>
        <dbReference type="ChEBI" id="CHEBI:30616"/>
        <dbReference type="ChEBI" id="CHEBI:58017"/>
        <dbReference type="ChEBI" id="CHEBI:78346"/>
        <dbReference type="ChEBI" id="CHEBI:456215"/>
        <dbReference type="EC" id="2.7.6.1"/>
    </reaction>
</comment>
<dbReference type="Pfam" id="PF13793">
    <property type="entry name" value="Pribosyltran_N"/>
    <property type="match status" value="1"/>
</dbReference>
<gene>
    <name evidence="11" type="ORF">EI74_0458</name>
</gene>
<comment type="caution">
    <text evidence="11">The sequence shown here is derived from an EMBL/GenBank/DDBJ whole genome shotgun (WGS) entry which is preliminary data.</text>
</comment>
<dbReference type="AlphaFoldDB" id="A0A4R6IDN2"/>
<evidence type="ECO:0000256" key="3">
    <source>
        <dbReference type="ARBA" id="ARBA00022723"/>
    </source>
</evidence>
<dbReference type="InterPro" id="IPR029099">
    <property type="entry name" value="Pribosyltran_N"/>
</dbReference>
<dbReference type="PANTHER" id="PTHR10210">
    <property type="entry name" value="RIBOSE-PHOSPHATE DIPHOSPHOKINASE FAMILY MEMBER"/>
    <property type="match status" value="1"/>
</dbReference>
<organism evidence="11 12">
    <name type="scientific">Mycoplasma testudineum</name>
    <dbReference type="NCBI Taxonomy" id="244584"/>
    <lineage>
        <taxon>Bacteria</taxon>
        <taxon>Bacillati</taxon>
        <taxon>Mycoplasmatota</taxon>
        <taxon>Mollicutes</taxon>
        <taxon>Mycoplasmataceae</taxon>
        <taxon>Mycoplasma</taxon>
    </lineage>
</organism>
<evidence type="ECO:0000313" key="12">
    <source>
        <dbReference type="Proteomes" id="UP000295518"/>
    </source>
</evidence>
<dbReference type="InterPro" id="IPR005946">
    <property type="entry name" value="Rib-P_diPkinase"/>
</dbReference>
<evidence type="ECO:0000256" key="8">
    <source>
        <dbReference type="ARBA" id="ARBA00022842"/>
    </source>
</evidence>
<dbReference type="Gene3D" id="3.40.50.2020">
    <property type="match status" value="2"/>
</dbReference>
<proteinExistence type="predicted"/>
<dbReference type="InterPro" id="IPR029057">
    <property type="entry name" value="PRTase-like"/>
</dbReference>
<dbReference type="GO" id="GO:0000287">
    <property type="term" value="F:magnesium ion binding"/>
    <property type="evidence" value="ECO:0007669"/>
    <property type="project" value="InterPro"/>
</dbReference>
<evidence type="ECO:0000256" key="5">
    <source>
        <dbReference type="ARBA" id="ARBA00022741"/>
    </source>
</evidence>
<dbReference type="GO" id="GO:0016301">
    <property type="term" value="F:kinase activity"/>
    <property type="evidence" value="ECO:0007669"/>
    <property type="project" value="UniProtKB-KW"/>
</dbReference>
<keyword evidence="8" id="KW-0460">Magnesium</keyword>
<feature type="domain" description="Ribose-phosphate pyrophosphokinase N-terminal" evidence="10">
    <location>
        <begin position="8"/>
        <end position="123"/>
    </location>
</feature>
<keyword evidence="4" id="KW-0545">Nucleotide biosynthesis</keyword>
<dbReference type="NCBIfam" id="TIGR01251">
    <property type="entry name" value="ribP_PPkin"/>
    <property type="match status" value="1"/>
</dbReference>
<accession>A0A4R6IDN2</accession>
<evidence type="ECO:0000256" key="4">
    <source>
        <dbReference type="ARBA" id="ARBA00022727"/>
    </source>
</evidence>
<dbReference type="RefSeq" id="WP_094254622.1">
    <property type="nucleotide sequence ID" value="NZ_NNCE01000003.1"/>
</dbReference>
<evidence type="ECO:0000259" key="10">
    <source>
        <dbReference type="Pfam" id="PF13793"/>
    </source>
</evidence>
<dbReference type="CDD" id="cd06223">
    <property type="entry name" value="PRTases_typeI"/>
    <property type="match status" value="1"/>
</dbReference>
<dbReference type="PANTHER" id="PTHR10210:SF41">
    <property type="entry name" value="RIBOSE-PHOSPHATE PYROPHOSPHOKINASE 1, CHLOROPLASTIC"/>
    <property type="match status" value="1"/>
</dbReference>
<dbReference type="EC" id="2.7.6.1" evidence="1"/>
<dbReference type="SMART" id="SM01400">
    <property type="entry name" value="Pribosyltran_N"/>
    <property type="match status" value="1"/>
</dbReference>
<keyword evidence="5" id="KW-0547">Nucleotide-binding</keyword>
<dbReference type="InterPro" id="IPR000836">
    <property type="entry name" value="PRTase_dom"/>
</dbReference>
<keyword evidence="3" id="KW-0479">Metal-binding</keyword>
<dbReference type="GO" id="GO:0006164">
    <property type="term" value="P:purine nucleotide biosynthetic process"/>
    <property type="evidence" value="ECO:0007669"/>
    <property type="project" value="TreeGrafter"/>
</dbReference>
<keyword evidence="12" id="KW-1185">Reference proteome</keyword>
<keyword evidence="2" id="KW-0808">Transferase</keyword>
<keyword evidence="7" id="KW-0067">ATP-binding</keyword>
<evidence type="ECO:0000256" key="2">
    <source>
        <dbReference type="ARBA" id="ARBA00022679"/>
    </source>
</evidence>
<evidence type="ECO:0000256" key="7">
    <source>
        <dbReference type="ARBA" id="ARBA00022840"/>
    </source>
</evidence>